<organism evidence="1">
    <name type="scientific">Arion vulgaris</name>
    <dbReference type="NCBI Taxonomy" id="1028688"/>
    <lineage>
        <taxon>Eukaryota</taxon>
        <taxon>Metazoa</taxon>
        <taxon>Spiralia</taxon>
        <taxon>Lophotrochozoa</taxon>
        <taxon>Mollusca</taxon>
        <taxon>Gastropoda</taxon>
        <taxon>Heterobranchia</taxon>
        <taxon>Euthyneura</taxon>
        <taxon>Panpulmonata</taxon>
        <taxon>Eupulmonata</taxon>
        <taxon>Stylommatophora</taxon>
        <taxon>Helicina</taxon>
        <taxon>Arionoidea</taxon>
        <taxon>Arionidae</taxon>
        <taxon>Arion</taxon>
    </lineage>
</organism>
<reference evidence="1" key="1">
    <citation type="submission" date="2014-12" db="EMBL/GenBank/DDBJ databases">
        <title>Insight into the proteome of Arion vulgaris.</title>
        <authorList>
            <person name="Aradska J."/>
            <person name="Bulat T."/>
            <person name="Smidak R."/>
            <person name="Sarate P."/>
            <person name="Gangsoo J."/>
            <person name="Sialana F."/>
            <person name="Bilban M."/>
            <person name="Lubec G."/>
        </authorList>
    </citation>
    <scope>NUCLEOTIDE SEQUENCE</scope>
    <source>
        <tissue evidence="1">Skin</tissue>
    </source>
</reference>
<accession>A0A0B7B0I3</accession>
<evidence type="ECO:0000313" key="1">
    <source>
        <dbReference type="EMBL" id="CEK86518.1"/>
    </source>
</evidence>
<protein>
    <submittedName>
        <fullName evidence="1">Uncharacterized protein</fullName>
    </submittedName>
</protein>
<proteinExistence type="predicted"/>
<sequence length="59" mass="7149">MEKDLLYYTRLPHMSQSLSAEMTCHLPRVLDYSSSNNPWDLWKKCTRKQKDRSRGRPRH</sequence>
<dbReference type="AlphaFoldDB" id="A0A0B7B0I3"/>
<gene>
    <name evidence="1" type="primary">ORF154226</name>
</gene>
<dbReference type="EMBL" id="HACG01039653">
    <property type="protein sequence ID" value="CEK86518.1"/>
    <property type="molecule type" value="Transcribed_RNA"/>
</dbReference>
<feature type="non-terminal residue" evidence="1">
    <location>
        <position position="59"/>
    </location>
</feature>
<name>A0A0B7B0I3_9EUPU</name>